<organism evidence="3 4">
    <name type="scientific">Mesorhizobium hawassense</name>
    <dbReference type="NCBI Taxonomy" id="1209954"/>
    <lineage>
        <taxon>Bacteria</taxon>
        <taxon>Pseudomonadati</taxon>
        <taxon>Pseudomonadota</taxon>
        <taxon>Alphaproteobacteria</taxon>
        <taxon>Hyphomicrobiales</taxon>
        <taxon>Phyllobacteriaceae</taxon>
        <taxon>Mesorhizobium</taxon>
    </lineage>
</organism>
<feature type="compositionally biased region" description="Low complexity" evidence="1">
    <location>
        <begin position="57"/>
        <end position="68"/>
    </location>
</feature>
<evidence type="ECO:0000313" key="3">
    <source>
        <dbReference type="EMBL" id="RAZ89958.1"/>
    </source>
</evidence>
<dbReference type="AlphaFoldDB" id="A0A330HQG0"/>
<feature type="chain" id="PRO_5016235586" evidence="2">
    <location>
        <begin position="22"/>
        <end position="92"/>
    </location>
</feature>
<reference evidence="3 4" key="2">
    <citation type="submission" date="2018-07" db="EMBL/GenBank/DDBJ databases">
        <title>Diversity of Mesorhizobium strains in Brazil.</title>
        <authorList>
            <person name="Helene L.C.F."/>
            <person name="Dall'Agnol R."/>
            <person name="Delamuta J.R.M."/>
            <person name="Hungria M."/>
        </authorList>
    </citation>
    <scope>NUCLEOTIDE SEQUENCE [LARGE SCALE GENOMIC DNA]</scope>
    <source>
        <strain evidence="3 4">AC99b</strain>
    </source>
</reference>
<dbReference type="RefSeq" id="WP_112098619.1">
    <property type="nucleotide sequence ID" value="NZ_QMBP01000007.1"/>
</dbReference>
<sequence>MLRKIISASALVLATSGAAMAQSSNDWSWWHSDRSTSSERPIDRTTTGSIAGGDASGLNTLGNTGALGPCASNTPGPDANADGNVNDQYCGK</sequence>
<evidence type="ECO:0000256" key="2">
    <source>
        <dbReference type="SAM" id="SignalP"/>
    </source>
</evidence>
<accession>A0A330HQG0</accession>
<evidence type="ECO:0000256" key="1">
    <source>
        <dbReference type="SAM" id="MobiDB-lite"/>
    </source>
</evidence>
<dbReference type="OrthoDB" id="8086382at2"/>
<feature type="signal peptide" evidence="2">
    <location>
        <begin position="1"/>
        <end position="21"/>
    </location>
</feature>
<comment type="caution">
    <text evidence="3">The sequence shown here is derived from an EMBL/GenBank/DDBJ whole genome shotgun (WGS) entry which is preliminary data.</text>
</comment>
<gene>
    <name evidence="3" type="ORF">DPM33_17165</name>
</gene>
<keyword evidence="2" id="KW-0732">Signal</keyword>
<protein>
    <submittedName>
        <fullName evidence="3">Uncharacterized protein</fullName>
    </submittedName>
</protein>
<evidence type="ECO:0000313" key="4">
    <source>
        <dbReference type="Proteomes" id="UP000251558"/>
    </source>
</evidence>
<name>A0A330HQG0_9HYPH</name>
<dbReference type="EMBL" id="QMBP01000007">
    <property type="protein sequence ID" value="RAZ89958.1"/>
    <property type="molecule type" value="Genomic_DNA"/>
</dbReference>
<feature type="compositionally biased region" description="Basic and acidic residues" evidence="1">
    <location>
        <begin position="31"/>
        <end position="43"/>
    </location>
</feature>
<feature type="compositionally biased region" description="Polar residues" evidence="1">
    <location>
        <begin position="83"/>
        <end position="92"/>
    </location>
</feature>
<reference evidence="4" key="1">
    <citation type="submission" date="2018-06" db="EMBL/GenBank/DDBJ databases">
        <authorList>
            <person name="Helene L.C."/>
            <person name="Dall'Agnol R."/>
            <person name="Delamuta J.R."/>
            <person name="Hungria M."/>
        </authorList>
    </citation>
    <scope>NUCLEOTIDE SEQUENCE [LARGE SCALE GENOMIC DNA]</scope>
    <source>
        <strain evidence="4">AC99b</strain>
    </source>
</reference>
<keyword evidence="4" id="KW-1185">Reference proteome</keyword>
<dbReference type="Proteomes" id="UP000251558">
    <property type="component" value="Unassembled WGS sequence"/>
</dbReference>
<proteinExistence type="predicted"/>
<feature type="region of interest" description="Disordered" evidence="1">
    <location>
        <begin position="24"/>
        <end position="92"/>
    </location>
</feature>